<evidence type="ECO:0000256" key="4">
    <source>
        <dbReference type="ARBA" id="ARBA00022692"/>
    </source>
</evidence>
<evidence type="ECO:0000256" key="10">
    <source>
        <dbReference type="ARBA" id="ARBA00023136"/>
    </source>
</evidence>
<keyword evidence="8 11" id="KW-0408">Iron</keyword>
<dbReference type="GO" id="GO:0020037">
    <property type="term" value="F:heme binding"/>
    <property type="evidence" value="ECO:0007669"/>
    <property type="project" value="InterPro"/>
</dbReference>
<accession>A0AA38SED6</accession>
<dbReference type="InterPro" id="IPR036396">
    <property type="entry name" value="Cyt_P450_sf"/>
</dbReference>
<dbReference type="Gene3D" id="1.10.630.10">
    <property type="entry name" value="Cytochrome P450"/>
    <property type="match status" value="1"/>
</dbReference>
<sequence length="490" mass="55905">MGAIINTLAISCALAVVLCAWKVVNTLWVRPKKLEKYLKKQGFNGNSYKVLYGDTKEFSSMLNMAKSKPIKQCGVGDDDVVRRVLPFPHHVLQKHGKNFVIWFGWKPRVHIMEPELIKDVLMNSNDFVKTRTNPHTKLIVTGVVSYNGDKWSKHRRLLNPAFNVHKLKGSHELDVWPDLQALTYDVIARSSFGSSYEEGAQIFELLKEQSELVASTFQSLYVPGMRFLPTKRNKRMKAIEKEVELLLRSIIDTKLKAMKGKESNDDNLLGMLLESKINDGDHQGMTINEIMDECKLFYFAGQETTASLLVWTMILLSKHQEWQSRAREEVLNVFKNKSPDFDGLNHLNVVTMIIHEVLRLYPPAVGLIRRINRDITVRGRTLPSGTEIGLPVMLLHYDEETWGADAKEFKPERFSGGVSKAVKNQVTYFPFGWGPRICIGQNFAMLEAKLALSMILKSFSFEVSPSYVHAPYNTFTLRPQYGAQLILRKL</sequence>
<proteinExistence type="inferred from homology"/>
<evidence type="ECO:0000256" key="1">
    <source>
        <dbReference type="ARBA" id="ARBA00004370"/>
    </source>
</evidence>
<evidence type="ECO:0000256" key="11">
    <source>
        <dbReference type="PIRSR" id="PIRSR602401-1"/>
    </source>
</evidence>
<evidence type="ECO:0000256" key="8">
    <source>
        <dbReference type="ARBA" id="ARBA00023004"/>
    </source>
</evidence>
<protein>
    <recommendedName>
        <fullName evidence="15">Cytochrome P450</fullName>
    </recommendedName>
</protein>
<dbReference type="EMBL" id="JARYMX010000007">
    <property type="protein sequence ID" value="KAJ9541215.1"/>
    <property type="molecule type" value="Genomic_DNA"/>
</dbReference>
<dbReference type="PRINTS" id="PR00463">
    <property type="entry name" value="EP450I"/>
</dbReference>
<dbReference type="PRINTS" id="PR00385">
    <property type="entry name" value="P450"/>
</dbReference>
<dbReference type="InterPro" id="IPR001128">
    <property type="entry name" value="Cyt_P450"/>
</dbReference>
<feature type="binding site" description="axial binding residue" evidence="11">
    <location>
        <position position="438"/>
    </location>
    <ligand>
        <name>heme</name>
        <dbReference type="ChEBI" id="CHEBI:30413"/>
    </ligand>
    <ligandPart>
        <name>Fe</name>
        <dbReference type="ChEBI" id="CHEBI:18248"/>
    </ligandPart>
</feature>
<keyword evidence="4" id="KW-0812">Transmembrane</keyword>
<keyword evidence="7 12" id="KW-0560">Oxidoreductase</keyword>
<evidence type="ECO:0000313" key="14">
    <source>
        <dbReference type="Proteomes" id="UP001172457"/>
    </source>
</evidence>
<keyword evidence="6" id="KW-1133">Transmembrane helix</keyword>
<keyword evidence="5 11" id="KW-0479">Metal-binding</keyword>
<comment type="cofactor">
    <cofactor evidence="11">
        <name>heme</name>
        <dbReference type="ChEBI" id="CHEBI:30413"/>
    </cofactor>
</comment>
<keyword evidence="10" id="KW-0472">Membrane</keyword>
<dbReference type="InterPro" id="IPR002401">
    <property type="entry name" value="Cyt_P450_E_grp-I"/>
</dbReference>
<keyword evidence="14" id="KW-1185">Reference proteome</keyword>
<dbReference type="GO" id="GO:0004497">
    <property type="term" value="F:monooxygenase activity"/>
    <property type="evidence" value="ECO:0007669"/>
    <property type="project" value="UniProtKB-KW"/>
</dbReference>
<name>A0AA38SED6_9ASTR</name>
<evidence type="ECO:0000256" key="2">
    <source>
        <dbReference type="ARBA" id="ARBA00010617"/>
    </source>
</evidence>
<evidence type="ECO:0000256" key="3">
    <source>
        <dbReference type="ARBA" id="ARBA00022617"/>
    </source>
</evidence>
<dbReference type="AlphaFoldDB" id="A0AA38SED6"/>
<evidence type="ECO:0000256" key="7">
    <source>
        <dbReference type="ARBA" id="ARBA00023002"/>
    </source>
</evidence>
<comment type="subcellular location">
    <subcellularLocation>
        <location evidence="1">Membrane</location>
    </subcellularLocation>
</comment>
<reference evidence="13" key="1">
    <citation type="submission" date="2023-03" db="EMBL/GenBank/DDBJ databases">
        <title>Chromosome-scale reference genome and RAD-based genetic map of yellow starthistle (Centaurea solstitialis) reveal putative structural variation and QTLs associated with invader traits.</title>
        <authorList>
            <person name="Reatini B."/>
            <person name="Cang F.A."/>
            <person name="Jiang Q."/>
            <person name="Mckibben M.T.W."/>
            <person name="Barker M.S."/>
            <person name="Rieseberg L.H."/>
            <person name="Dlugosch K.M."/>
        </authorList>
    </citation>
    <scope>NUCLEOTIDE SEQUENCE</scope>
    <source>
        <strain evidence="13">CAN-66</strain>
        <tissue evidence="13">Leaf</tissue>
    </source>
</reference>
<dbReference type="GO" id="GO:0016705">
    <property type="term" value="F:oxidoreductase activity, acting on paired donors, with incorporation or reduction of molecular oxygen"/>
    <property type="evidence" value="ECO:0007669"/>
    <property type="project" value="InterPro"/>
</dbReference>
<dbReference type="InterPro" id="IPR050665">
    <property type="entry name" value="Cytochrome_P450_Monooxygen"/>
</dbReference>
<dbReference type="GO" id="GO:0016020">
    <property type="term" value="C:membrane"/>
    <property type="evidence" value="ECO:0007669"/>
    <property type="project" value="UniProtKB-SubCell"/>
</dbReference>
<evidence type="ECO:0000256" key="6">
    <source>
        <dbReference type="ARBA" id="ARBA00022989"/>
    </source>
</evidence>
<evidence type="ECO:0008006" key="15">
    <source>
        <dbReference type="Google" id="ProtNLM"/>
    </source>
</evidence>
<comment type="caution">
    <text evidence="13">The sequence shown here is derived from an EMBL/GenBank/DDBJ whole genome shotgun (WGS) entry which is preliminary data.</text>
</comment>
<keyword evidence="3 11" id="KW-0349">Heme</keyword>
<keyword evidence="9 12" id="KW-0503">Monooxygenase</keyword>
<dbReference type="GO" id="GO:0005506">
    <property type="term" value="F:iron ion binding"/>
    <property type="evidence" value="ECO:0007669"/>
    <property type="project" value="InterPro"/>
</dbReference>
<dbReference type="PROSITE" id="PS00086">
    <property type="entry name" value="CYTOCHROME_P450"/>
    <property type="match status" value="1"/>
</dbReference>
<dbReference type="Proteomes" id="UP001172457">
    <property type="component" value="Chromosome 7"/>
</dbReference>
<evidence type="ECO:0000313" key="13">
    <source>
        <dbReference type="EMBL" id="KAJ9541215.1"/>
    </source>
</evidence>
<dbReference type="PANTHER" id="PTHR24282">
    <property type="entry name" value="CYTOCHROME P450 FAMILY MEMBER"/>
    <property type="match status" value="1"/>
</dbReference>
<organism evidence="13 14">
    <name type="scientific">Centaurea solstitialis</name>
    <name type="common">yellow star-thistle</name>
    <dbReference type="NCBI Taxonomy" id="347529"/>
    <lineage>
        <taxon>Eukaryota</taxon>
        <taxon>Viridiplantae</taxon>
        <taxon>Streptophyta</taxon>
        <taxon>Embryophyta</taxon>
        <taxon>Tracheophyta</taxon>
        <taxon>Spermatophyta</taxon>
        <taxon>Magnoliopsida</taxon>
        <taxon>eudicotyledons</taxon>
        <taxon>Gunneridae</taxon>
        <taxon>Pentapetalae</taxon>
        <taxon>asterids</taxon>
        <taxon>campanulids</taxon>
        <taxon>Asterales</taxon>
        <taxon>Asteraceae</taxon>
        <taxon>Carduoideae</taxon>
        <taxon>Cardueae</taxon>
        <taxon>Centaureinae</taxon>
        <taxon>Centaurea</taxon>
    </lineage>
</organism>
<evidence type="ECO:0000256" key="9">
    <source>
        <dbReference type="ARBA" id="ARBA00023033"/>
    </source>
</evidence>
<evidence type="ECO:0000256" key="12">
    <source>
        <dbReference type="RuleBase" id="RU000461"/>
    </source>
</evidence>
<dbReference type="SUPFAM" id="SSF48264">
    <property type="entry name" value="Cytochrome P450"/>
    <property type="match status" value="1"/>
</dbReference>
<evidence type="ECO:0000256" key="5">
    <source>
        <dbReference type="ARBA" id="ARBA00022723"/>
    </source>
</evidence>
<comment type="similarity">
    <text evidence="2 12">Belongs to the cytochrome P450 family.</text>
</comment>
<gene>
    <name evidence="13" type="ORF">OSB04_027721</name>
</gene>
<dbReference type="PANTHER" id="PTHR24282:SF209">
    <property type="entry name" value="11-OXO-BETA-AMYRIN 30-OXIDASE"/>
    <property type="match status" value="1"/>
</dbReference>
<dbReference type="Pfam" id="PF00067">
    <property type="entry name" value="p450"/>
    <property type="match status" value="1"/>
</dbReference>
<dbReference type="InterPro" id="IPR017972">
    <property type="entry name" value="Cyt_P450_CS"/>
</dbReference>